<keyword evidence="3" id="KW-1185">Reference proteome</keyword>
<proteinExistence type="predicted"/>
<keyword evidence="1" id="KW-0472">Membrane</keyword>
<feature type="transmembrane region" description="Helical" evidence="1">
    <location>
        <begin position="20"/>
        <end position="38"/>
    </location>
</feature>
<dbReference type="Proteomes" id="UP000525923">
    <property type="component" value="Unassembled WGS sequence"/>
</dbReference>
<keyword evidence="1" id="KW-0812">Transmembrane</keyword>
<keyword evidence="1" id="KW-1133">Transmembrane helix</keyword>
<evidence type="ECO:0000313" key="3">
    <source>
        <dbReference type="Proteomes" id="UP000525923"/>
    </source>
</evidence>
<evidence type="ECO:0000313" key="2">
    <source>
        <dbReference type="EMBL" id="MBB5180125.1"/>
    </source>
</evidence>
<name>A0A7W8CUB8_9BACL</name>
<gene>
    <name evidence="2" type="ORF">HNQ44_001549</name>
</gene>
<dbReference type="RefSeq" id="WP_158290570.1">
    <property type="nucleotide sequence ID" value="NZ_JACHHE010000003.1"/>
</dbReference>
<sequence>MKKKRWRKDKKDRTWIWDVAEFFLGIAEIILYIPRIIIRMVRDIN</sequence>
<reference evidence="2 3" key="1">
    <citation type="submission" date="2020-08" db="EMBL/GenBank/DDBJ databases">
        <title>Genomic Encyclopedia of Type Strains, Phase IV (KMG-IV): sequencing the most valuable type-strain genomes for metagenomic binning, comparative biology and taxonomic classification.</title>
        <authorList>
            <person name="Goeker M."/>
        </authorList>
    </citation>
    <scope>NUCLEOTIDE SEQUENCE [LARGE SCALE GENOMIC DNA]</scope>
    <source>
        <strain evidence="2 3">DSM 15895</strain>
    </source>
</reference>
<evidence type="ECO:0000256" key="1">
    <source>
        <dbReference type="SAM" id="Phobius"/>
    </source>
</evidence>
<dbReference type="AlphaFoldDB" id="A0A7W8CUB8"/>
<accession>A0A7W8CUB8</accession>
<dbReference type="EMBL" id="JACHHE010000003">
    <property type="protein sequence ID" value="MBB5180125.1"/>
    <property type="molecule type" value="Genomic_DNA"/>
</dbReference>
<organism evidence="2 3">
    <name type="scientific">Planococcus koreensis</name>
    <dbReference type="NCBI Taxonomy" id="112331"/>
    <lineage>
        <taxon>Bacteria</taxon>
        <taxon>Bacillati</taxon>
        <taxon>Bacillota</taxon>
        <taxon>Bacilli</taxon>
        <taxon>Bacillales</taxon>
        <taxon>Caryophanaceae</taxon>
        <taxon>Planococcus</taxon>
    </lineage>
</organism>
<comment type="caution">
    <text evidence="2">The sequence shown here is derived from an EMBL/GenBank/DDBJ whole genome shotgun (WGS) entry which is preliminary data.</text>
</comment>
<protein>
    <submittedName>
        <fullName evidence="2">Uncharacterized protein</fullName>
    </submittedName>
</protein>